<evidence type="ECO:0000259" key="2">
    <source>
        <dbReference type="Pfam" id="PF00704"/>
    </source>
</evidence>
<dbReference type="InterPro" id="IPR001223">
    <property type="entry name" value="Glyco_hydro18_cat"/>
</dbReference>
<dbReference type="SUPFAM" id="SSF51445">
    <property type="entry name" value="(Trans)glycosidases"/>
    <property type="match status" value="1"/>
</dbReference>
<gene>
    <name evidence="3" type="ORF">ACFQ03_05220</name>
</gene>
<name>A0ABW3D550_9BACL</name>
<sequence>MQHLMRRLLTLAMAAALILGMASPDDRVNADAVNENLIWNGGFEAYKEGWEDWGATTVVEDGASHMRALQIGLGDAGSEGGMAWYIEAKPNDTFKIGGWGKASAGEVGILGIKSLGDNGPIAGGAKELHYTASDYEYREISFTAVPGTTAIMVYLYKNPGPGYVFFDDIAAYPTTPGDPNQPPQEEAVYIHNHAYLPEDWFYLPQTDRQIREYVNQLKQYYIEYQFANIGFLREDGTLDPNQSKELGHWIKVSRETDPDQKIIAWINADTVRHVHVGTEEHPAGEEDKQAMHQRIIQSVKNAVDIGFLYDGRYYKVDGIQFDIEPLRAKWKDDPELLTLLQGIRQAVGPDVHLSIAGPAWDIVWSNDYITQLANIMDMLNPMIYDTNGPDSWKPTVTQTAEEYEELWKNTALRYSNAIAASSNPDCQFSPIMPAYETKGYLETDPDAPEYGEFVIYHDPSIENIYHAARGLKQAIAEGADVYGSGIFWWGTFIMTEPDPRDHQDYSHAREWWLTEWVNNSTSSNPPTPTEINS</sequence>
<dbReference type="Proteomes" id="UP001597120">
    <property type="component" value="Unassembled WGS sequence"/>
</dbReference>
<feature type="signal peptide" evidence="1">
    <location>
        <begin position="1"/>
        <end position="24"/>
    </location>
</feature>
<keyword evidence="4" id="KW-1185">Reference proteome</keyword>
<keyword evidence="1" id="KW-0732">Signal</keyword>
<evidence type="ECO:0000256" key="1">
    <source>
        <dbReference type="SAM" id="SignalP"/>
    </source>
</evidence>
<evidence type="ECO:0000313" key="4">
    <source>
        <dbReference type="Proteomes" id="UP001597120"/>
    </source>
</evidence>
<dbReference type="Gene3D" id="3.20.20.80">
    <property type="entry name" value="Glycosidases"/>
    <property type="match status" value="1"/>
</dbReference>
<dbReference type="EMBL" id="JBHTIU010000016">
    <property type="protein sequence ID" value="MFD0868540.1"/>
    <property type="molecule type" value="Genomic_DNA"/>
</dbReference>
<comment type="caution">
    <text evidence="3">The sequence shown here is derived from an EMBL/GenBank/DDBJ whole genome shotgun (WGS) entry which is preliminary data.</text>
</comment>
<protein>
    <submittedName>
        <fullName evidence="3">Glycoside hydrolase family 18 protein</fullName>
    </submittedName>
</protein>
<dbReference type="Pfam" id="PF00704">
    <property type="entry name" value="Glyco_hydro_18"/>
    <property type="match status" value="1"/>
</dbReference>
<dbReference type="Gene3D" id="2.60.120.260">
    <property type="entry name" value="Galactose-binding domain-like"/>
    <property type="match status" value="1"/>
</dbReference>
<feature type="chain" id="PRO_5045929160" evidence="1">
    <location>
        <begin position="25"/>
        <end position="533"/>
    </location>
</feature>
<evidence type="ECO:0000313" key="3">
    <source>
        <dbReference type="EMBL" id="MFD0868540.1"/>
    </source>
</evidence>
<dbReference type="InterPro" id="IPR017853">
    <property type="entry name" value="GH"/>
</dbReference>
<feature type="domain" description="GH18" evidence="2">
    <location>
        <begin position="221"/>
        <end position="404"/>
    </location>
</feature>
<keyword evidence="3" id="KW-0378">Hydrolase</keyword>
<dbReference type="RefSeq" id="WP_379286576.1">
    <property type="nucleotide sequence ID" value="NZ_JBHTIU010000016.1"/>
</dbReference>
<organism evidence="3 4">
    <name type="scientific">Paenibacillus residui</name>
    <dbReference type="NCBI Taxonomy" id="629724"/>
    <lineage>
        <taxon>Bacteria</taxon>
        <taxon>Bacillati</taxon>
        <taxon>Bacillota</taxon>
        <taxon>Bacilli</taxon>
        <taxon>Bacillales</taxon>
        <taxon>Paenibacillaceae</taxon>
        <taxon>Paenibacillus</taxon>
    </lineage>
</organism>
<dbReference type="GO" id="GO:0016787">
    <property type="term" value="F:hydrolase activity"/>
    <property type="evidence" value="ECO:0007669"/>
    <property type="project" value="UniProtKB-KW"/>
</dbReference>
<accession>A0ABW3D550</accession>
<proteinExistence type="predicted"/>
<reference evidence="4" key="1">
    <citation type="journal article" date="2019" name="Int. J. Syst. Evol. Microbiol.">
        <title>The Global Catalogue of Microorganisms (GCM) 10K type strain sequencing project: providing services to taxonomists for standard genome sequencing and annotation.</title>
        <authorList>
            <consortium name="The Broad Institute Genomics Platform"/>
            <consortium name="The Broad Institute Genome Sequencing Center for Infectious Disease"/>
            <person name="Wu L."/>
            <person name="Ma J."/>
        </authorList>
    </citation>
    <scope>NUCLEOTIDE SEQUENCE [LARGE SCALE GENOMIC DNA]</scope>
    <source>
        <strain evidence="4">CCUG 57263</strain>
    </source>
</reference>